<accession>A0A165L386</accession>
<proteinExistence type="predicted"/>
<dbReference type="Proteomes" id="UP000076727">
    <property type="component" value="Unassembled WGS sequence"/>
</dbReference>
<keyword evidence="2" id="KW-1185">Reference proteome</keyword>
<organism evidence="1 2">
    <name type="scientific">Daedalea quercina L-15889</name>
    <dbReference type="NCBI Taxonomy" id="1314783"/>
    <lineage>
        <taxon>Eukaryota</taxon>
        <taxon>Fungi</taxon>
        <taxon>Dikarya</taxon>
        <taxon>Basidiomycota</taxon>
        <taxon>Agaricomycotina</taxon>
        <taxon>Agaricomycetes</taxon>
        <taxon>Polyporales</taxon>
        <taxon>Fomitopsis</taxon>
    </lineage>
</organism>
<gene>
    <name evidence="1" type="ORF">DAEQUDRAFT_84148</name>
</gene>
<reference evidence="1 2" key="1">
    <citation type="journal article" date="2016" name="Mol. Biol. Evol.">
        <title>Comparative Genomics of Early-Diverging Mushroom-Forming Fungi Provides Insights into the Origins of Lignocellulose Decay Capabilities.</title>
        <authorList>
            <person name="Nagy L.G."/>
            <person name="Riley R."/>
            <person name="Tritt A."/>
            <person name="Adam C."/>
            <person name="Daum C."/>
            <person name="Floudas D."/>
            <person name="Sun H."/>
            <person name="Yadav J.S."/>
            <person name="Pangilinan J."/>
            <person name="Larsson K.H."/>
            <person name="Matsuura K."/>
            <person name="Barry K."/>
            <person name="Labutti K."/>
            <person name="Kuo R."/>
            <person name="Ohm R.A."/>
            <person name="Bhattacharya S.S."/>
            <person name="Shirouzu T."/>
            <person name="Yoshinaga Y."/>
            <person name="Martin F.M."/>
            <person name="Grigoriev I.V."/>
            <person name="Hibbett D.S."/>
        </authorList>
    </citation>
    <scope>NUCLEOTIDE SEQUENCE [LARGE SCALE GENOMIC DNA]</scope>
    <source>
        <strain evidence="1 2">L-15889</strain>
    </source>
</reference>
<dbReference type="AlphaFoldDB" id="A0A165L386"/>
<protein>
    <submittedName>
        <fullName evidence="1">Uncharacterized protein</fullName>
    </submittedName>
</protein>
<evidence type="ECO:0000313" key="1">
    <source>
        <dbReference type="EMBL" id="KZT63889.1"/>
    </source>
</evidence>
<name>A0A165L386_9APHY</name>
<evidence type="ECO:0000313" key="2">
    <source>
        <dbReference type="Proteomes" id="UP000076727"/>
    </source>
</evidence>
<sequence>MSDNCTTNFIDDYWNKTRLFPTGFSWCPVLEIIVNCQGWETPSQARPSNACSPFVRKWTRPVVTLISDALSRWCGWWVAAEARTGKFDAASSDGLLITFTRVSRRKWVPVAEPVVTLSPYGQDHVLKYAGFCRRPRTWCRSSRAERDLGEQQHTCTYLRYASAISRVGVRARSYAPAVCL</sequence>
<dbReference type="EMBL" id="KV429151">
    <property type="protein sequence ID" value="KZT63889.1"/>
    <property type="molecule type" value="Genomic_DNA"/>
</dbReference>